<dbReference type="OrthoDB" id="510307at2759"/>
<dbReference type="PROSITE" id="PS01044">
    <property type="entry name" value="SQUALEN_PHYTOEN_SYN_1"/>
    <property type="match status" value="1"/>
</dbReference>
<dbReference type="GO" id="GO:0050992">
    <property type="term" value="P:dimethylallyl diphosphate biosynthetic process"/>
    <property type="evidence" value="ECO:0007669"/>
    <property type="project" value="UniProtKB-UniPathway"/>
</dbReference>
<evidence type="ECO:0000256" key="3">
    <source>
        <dbReference type="ARBA" id="ARBA00007579"/>
    </source>
</evidence>
<dbReference type="CDD" id="cd02885">
    <property type="entry name" value="NUDIX_IPP_Isomerase"/>
    <property type="match status" value="1"/>
</dbReference>
<dbReference type="PROSITE" id="PS01045">
    <property type="entry name" value="SQUALEN_PHYTOEN_SYN_2"/>
    <property type="match status" value="1"/>
</dbReference>
<comment type="similarity">
    <text evidence="3">Belongs to the IPP isomerase type 1 family.</text>
</comment>
<dbReference type="GO" id="GO:0004452">
    <property type="term" value="F:isopentenyl-diphosphate delta-isomerase activity"/>
    <property type="evidence" value="ECO:0007669"/>
    <property type="project" value="UniProtKB-EC"/>
</dbReference>
<comment type="similarity">
    <text evidence="2">Belongs to the phytoene/squalene synthase family.</text>
</comment>
<dbReference type="InterPro" id="IPR011876">
    <property type="entry name" value="IsopentenylPP_isomerase_typ1"/>
</dbReference>
<dbReference type="GO" id="GO:0045338">
    <property type="term" value="P:farnesyl diphosphate metabolic process"/>
    <property type="evidence" value="ECO:0007669"/>
    <property type="project" value="InterPro"/>
</dbReference>
<comment type="caution">
    <text evidence="9">The sequence shown here is derived from an EMBL/GenBank/DDBJ whole genome shotgun (WGS) entry which is preliminary data.</text>
</comment>
<dbReference type="CDD" id="cd00683">
    <property type="entry name" value="Trans_IPPS_HH"/>
    <property type="match status" value="1"/>
</dbReference>
<dbReference type="GO" id="GO:0005789">
    <property type="term" value="C:endoplasmic reticulum membrane"/>
    <property type="evidence" value="ECO:0007669"/>
    <property type="project" value="TreeGrafter"/>
</dbReference>
<evidence type="ECO:0000256" key="5">
    <source>
        <dbReference type="ARBA" id="ARBA00022679"/>
    </source>
</evidence>
<dbReference type="SUPFAM" id="SSF48576">
    <property type="entry name" value="Terpenoid synthases"/>
    <property type="match status" value="1"/>
</dbReference>
<dbReference type="Proteomes" id="UP000789595">
    <property type="component" value="Unassembled WGS sequence"/>
</dbReference>
<dbReference type="EMBL" id="CAKKNE010000002">
    <property type="protein sequence ID" value="CAH0367593.1"/>
    <property type="molecule type" value="Genomic_DNA"/>
</dbReference>
<dbReference type="NCBIfam" id="TIGR02150">
    <property type="entry name" value="IPP_isom_1"/>
    <property type="match status" value="1"/>
</dbReference>
<name>A0A8J2SD90_9STRA</name>
<comment type="pathway">
    <text evidence="1">Isoprenoid biosynthesis; dimethylallyl diphosphate biosynthesis; dimethylallyl diphosphate from isopentenyl diphosphate: step 1/1.</text>
</comment>
<dbReference type="InterPro" id="IPR033904">
    <property type="entry name" value="Trans_IPPS_HH"/>
</dbReference>
<dbReference type="Gene3D" id="1.10.600.10">
    <property type="entry name" value="Farnesyl Diphosphate Synthase"/>
    <property type="match status" value="1"/>
</dbReference>
<dbReference type="InterPro" id="IPR019845">
    <property type="entry name" value="Squalene/phytoene_synthase_CS"/>
</dbReference>
<dbReference type="InterPro" id="IPR000086">
    <property type="entry name" value="NUDIX_hydrolase_dom"/>
</dbReference>
<protein>
    <recommendedName>
        <fullName evidence="4">isopentenyl-diphosphate Delta-isomerase</fullName>
        <ecNumber evidence="4">5.3.3.2</ecNumber>
    </recommendedName>
</protein>
<dbReference type="InterPro" id="IPR002060">
    <property type="entry name" value="Squ/phyt_synthse"/>
</dbReference>
<dbReference type="PROSITE" id="PS51462">
    <property type="entry name" value="NUDIX"/>
    <property type="match status" value="1"/>
</dbReference>
<evidence type="ECO:0000259" key="8">
    <source>
        <dbReference type="PROSITE" id="PS51462"/>
    </source>
</evidence>
<sequence>MAKNGGEVWTAAGKSQDDFMLKDECILLDFADNVIGHDNKYNAHKWVVGQPRGMLHRAFSVMLFDKSGRLLLQQRASDKITFPDVWTNTCCSHPLYGMAPSEVDQPEATLKGQPVGVFHAAIRKLGHELGISSTDLDVNKFAFVTRVHYAAADVVTHGPDAPWGEHEIDYLLCYKLDIDGESLSMKPHPEEVRATRWVTKDELFRLMDEKKEMPLWSPWFCIIARKFLETTWWGSLKDKKAVVKTCKDWATIHRFDCPDHLAVDGVGGGQGHATPFLDDLEKQVRAAPKKEAEILKSAFRKEMLNDIATTTSVHGRSGSSLKQGAYGKVPTHSHSKLDQLLRPREVIAALTLKFAPKLAGLRDNLGGSTNEDVRFCDDMLCKVSRSFAAVIQQLPAGCCIDICVFYLVLRALDTVEDDMTFYAGNEGKKEQELRAFASTRLLNDSMEPIRGCGEGDERLLLENFGAVARVFASLPKTSRDVIQDVTQKMGDGMADYVTAELAQGTQDTAAYNLYCHNVAGLVGEGLTGIFVGREYESRSIEAGGQLTWPFCSGENHLGLANSMGLFLQKTNIIRDYLEDYVDGRAFWPRSVWTKYATIDDLGDFTRPAARGGGDAKCIDTDHAKSIVTKGASHRALHCLNDLVADALELVPDALEYLSRLKTPEVYRFCAIPQVMAIATLYECFDNEEVFTGVVKIRKGTAARLIVDTQKGHLTTLQTFRRYALLLQKRSSTCRAPPHVQQRVADAAAAILEATPAPSLIQRYGSTIVALAAVGAYAALN</sequence>
<evidence type="ECO:0000256" key="2">
    <source>
        <dbReference type="ARBA" id="ARBA00006251"/>
    </source>
</evidence>
<dbReference type="InterPro" id="IPR015797">
    <property type="entry name" value="NUDIX_hydrolase-like_dom_sf"/>
</dbReference>
<dbReference type="Pfam" id="PF00494">
    <property type="entry name" value="SQS_PSY"/>
    <property type="match status" value="1"/>
</dbReference>
<dbReference type="PANTHER" id="PTHR11626:SF2">
    <property type="entry name" value="SQUALENE SYNTHASE"/>
    <property type="match status" value="1"/>
</dbReference>
<keyword evidence="5" id="KW-0808">Transferase</keyword>
<dbReference type="InterPro" id="IPR044844">
    <property type="entry name" value="Trans_IPPS_euk-type"/>
</dbReference>
<evidence type="ECO:0000256" key="1">
    <source>
        <dbReference type="ARBA" id="ARBA00004826"/>
    </source>
</evidence>
<organism evidence="9 10">
    <name type="scientific">Pelagomonas calceolata</name>
    <dbReference type="NCBI Taxonomy" id="35677"/>
    <lineage>
        <taxon>Eukaryota</taxon>
        <taxon>Sar</taxon>
        <taxon>Stramenopiles</taxon>
        <taxon>Ochrophyta</taxon>
        <taxon>Pelagophyceae</taxon>
        <taxon>Pelagomonadales</taxon>
        <taxon>Pelagomonadaceae</taxon>
        <taxon>Pelagomonas</taxon>
    </lineage>
</organism>
<dbReference type="SUPFAM" id="SSF55811">
    <property type="entry name" value="Nudix"/>
    <property type="match status" value="1"/>
</dbReference>
<dbReference type="AlphaFoldDB" id="A0A8J2SD90"/>
<evidence type="ECO:0000256" key="7">
    <source>
        <dbReference type="ARBA" id="ARBA00023235"/>
    </source>
</evidence>
<evidence type="ECO:0000256" key="6">
    <source>
        <dbReference type="ARBA" id="ARBA00023229"/>
    </source>
</evidence>
<dbReference type="InterPro" id="IPR008949">
    <property type="entry name" value="Isoprenoid_synthase_dom_sf"/>
</dbReference>
<evidence type="ECO:0000313" key="10">
    <source>
        <dbReference type="Proteomes" id="UP000789595"/>
    </source>
</evidence>
<keyword evidence="6" id="KW-0414">Isoprene biosynthesis</keyword>
<gene>
    <name evidence="9" type="ORF">PECAL_2P06250</name>
</gene>
<dbReference type="PANTHER" id="PTHR11626">
    <property type="entry name" value="FARNESYL-DIPHOSPHATE FARNESYLTRANSFERASE"/>
    <property type="match status" value="1"/>
</dbReference>
<evidence type="ECO:0000256" key="4">
    <source>
        <dbReference type="ARBA" id="ARBA00012057"/>
    </source>
</evidence>
<dbReference type="Pfam" id="PF00293">
    <property type="entry name" value="NUDIX"/>
    <property type="match status" value="1"/>
</dbReference>
<accession>A0A8J2SD90</accession>
<reference evidence="9" key="1">
    <citation type="submission" date="2021-11" db="EMBL/GenBank/DDBJ databases">
        <authorList>
            <consortium name="Genoscope - CEA"/>
            <person name="William W."/>
        </authorList>
    </citation>
    <scope>NUCLEOTIDE SEQUENCE</scope>
</reference>
<dbReference type="UniPathway" id="UPA00059">
    <property type="reaction ID" value="UER00104"/>
</dbReference>
<dbReference type="SFLD" id="SFLDG01018">
    <property type="entry name" value="Squalene/Phytoene_Synthase_Lik"/>
    <property type="match status" value="1"/>
</dbReference>
<dbReference type="SFLD" id="SFLDS00005">
    <property type="entry name" value="Isoprenoid_Synthase_Type_I"/>
    <property type="match status" value="1"/>
</dbReference>
<proteinExistence type="inferred from homology"/>
<dbReference type="EC" id="5.3.3.2" evidence="4"/>
<evidence type="ECO:0000313" key="9">
    <source>
        <dbReference type="EMBL" id="CAH0367593.1"/>
    </source>
</evidence>
<dbReference type="GO" id="GO:0051996">
    <property type="term" value="F:squalene synthase [NAD(P)H] activity"/>
    <property type="evidence" value="ECO:0007669"/>
    <property type="project" value="InterPro"/>
</dbReference>
<dbReference type="GO" id="GO:0008299">
    <property type="term" value="P:isoprenoid biosynthetic process"/>
    <property type="evidence" value="ECO:0007669"/>
    <property type="project" value="UniProtKB-KW"/>
</dbReference>
<dbReference type="FunFam" id="1.10.600.10:FF:000023">
    <property type="entry name" value="Squalene synthase"/>
    <property type="match status" value="1"/>
</dbReference>
<keyword evidence="10" id="KW-1185">Reference proteome</keyword>
<feature type="domain" description="Nudix hydrolase" evidence="8">
    <location>
        <begin position="54"/>
        <end position="222"/>
    </location>
</feature>
<keyword evidence="7" id="KW-0413">Isomerase</keyword>
<dbReference type="Gene3D" id="3.90.79.10">
    <property type="entry name" value="Nucleoside Triphosphate Pyrophosphohydrolase"/>
    <property type="match status" value="1"/>
</dbReference>